<dbReference type="PANTHER" id="PTHR11579">
    <property type="entry name" value="PROTEIN-L-ISOASPARTATE O-METHYLTRANSFERASE"/>
    <property type="match status" value="1"/>
</dbReference>
<dbReference type="GO" id="GO:0005737">
    <property type="term" value="C:cytoplasm"/>
    <property type="evidence" value="ECO:0007669"/>
    <property type="project" value="UniProtKB-SubCell"/>
</dbReference>
<evidence type="ECO:0000256" key="7">
    <source>
        <dbReference type="ARBA" id="ARBA00022679"/>
    </source>
</evidence>
<dbReference type="AlphaFoldDB" id="A0A9X2NGN3"/>
<comment type="caution">
    <text evidence="13">The sequence shown here is derived from an EMBL/GenBank/DDBJ whole genome shotgun (WGS) entry which is preliminary data.</text>
</comment>
<dbReference type="RefSeq" id="WP_257924884.1">
    <property type="nucleotide sequence ID" value="NZ_JAMXQV010000024.1"/>
</dbReference>
<evidence type="ECO:0000256" key="1">
    <source>
        <dbReference type="ARBA" id="ARBA00004496"/>
    </source>
</evidence>
<evidence type="ECO:0000313" key="13">
    <source>
        <dbReference type="EMBL" id="MCR6488324.1"/>
    </source>
</evidence>
<evidence type="ECO:0000256" key="3">
    <source>
        <dbReference type="ARBA" id="ARBA00011890"/>
    </source>
</evidence>
<proteinExistence type="inferred from homology"/>
<dbReference type="EMBL" id="JAMXQV010000024">
    <property type="protein sequence ID" value="MCR6488324.1"/>
    <property type="molecule type" value="Genomic_DNA"/>
</dbReference>
<evidence type="ECO:0000256" key="4">
    <source>
        <dbReference type="ARBA" id="ARBA00013346"/>
    </source>
</evidence>
<dbReference type="EC" id="2.1.1.77" evidence="3"/>
<dbReference type="PANTHER" id="PTHR11579:SF0">
    <property type="entry name" value="PROTEIN-L-ISOASPARTATE(D-ASPARTATE) O-METHYLTRANSFERASE"/>
    <property type="match status" value="1"/>
</dbReference>
<gene>
    <name evidence="13" type="ORF">M8542_36390</name>
</gene>
<sequence length="420" mass="46202">MIPARAQHEKDAALADRLNAAGILTDPAWLTAVCRTPRHSFVPRYHHLRSAGLRNEIVDSADPADRAIWLDAVYGDNDLPILLSRDTPSAVLSTATAPATLARMLELLAVQDEHRVLHVGTGSGYLTALLCHRLGSDNVVGLDIEPDLCELARARLARLGHTPDLRTGDGLEGFGKHAPLDRIVVTGAVPAIPPCWLRQLAPAGAILTELAIGSRAGNLIRLDRVGERVVQGRFADVEAGFEPLRTWDAVPDQPASWAPAATQPCVRRRTVLDPMVLEQPENRIVWLLAALNFGRNPYIRRTIMMGDCGPPYGILLAAPDGSSAQIGLNSDRVIEAGPRLLWRAVERAYRLWLRLGRPGWDRFGLTVTQREHTLWLDDPAGDYRWTRPTSTSLRAWRPHRTRHPSIQPASPAPSDAKGHR</sequence>
<evidence type="ECO:0000256" key="11">
    <source>
        <dbReference type="ARBA" id="ARBA00031350"/>
    </source>
</evidence>
<evidence type="ECO:0000313" key="14">
    <source>
        <dbReference type="Proteomes" id="UP001144096"/>
    </source>
</evidence>
<keyword evidence="14" id="KW-1185">Reference proteome</keyword>
<dbReference type="GO" id="GO:0032259">
    <property type="term" value="P:methylation"/>
    <property type="evidence" value="ECO:0007669"/>
    <property type="project" value="UniProtKB-KW"/>
</dbReference>
<protein>
    <recommendedName>
        <fullName evidence="4">Protein-L-isoaspartate O-methyltransferase</fullName>
        <ecNumber evidence="3">2.1.1.77</ecNumber>
    </recommendedName>
    <alternativeName>
        <fullName evidence="11">L-isoaspartyl protein carboxyl methyltransferase</fullName>
    </alternativeName>
    <alternativeName>
        <fullName evidence="9">Protein L-isoaspartyl methyltransferase</fullName>
    </alternativeName>
    <alternativeName>
        <fullName evidence="10">Protein-beta-aspartate methyltransferase</fullName>
    </alternativeName>
</protein>
<accession>A0A9X2NGN3</accession>
<comment type="similarity">
    <text evidence="2">Belongs to the methyltransferase superfamily. L-isoaspartyl/D-aspartyl protein methyltransferase family.</text>
</comment>
<comment type="subcellular location">
    <subcellularLocation>
        <location evidence="1">Cytoplasm</location>
    </subcellularLocation>
</comment>
<keyword evidence="8" id="KW-0949">S-adenosyl-L-methionine</keyword>
<evidence type="ECO:0000256" key="10">
    <source>
        <dbReference type="ARBA" id="ARBA00031323"/>
    </source>
</evidence>
<dbReference type="InterPro" id="IPR000682">
    <property type="entry name" value="PCMT"/>
</dbReference>
<organism evidence="13 14">
    <name type="scientific">Amycolatopsis iheyensis</name>
    <dbReference type="NCBI Taxonomy" id="2945988"/>
    <lineage>
        <taxon>Bacteria</taxon>
        <taxon>Bacillati</taxon>
        <taxon>Actinomycetota</taxon>
        <taxon>Actinomycetes</taxon>
        <taxon>Pseudonocardiales</taxon>
        <taxon>Pseudonocardiaceae</taxon>
        <taxon>Amycolatopsis</taxon>
    </lineage>
</organism>
<evidence type="ECO:0000256" key="12">
    <source>
        <dbReference type="SAM" id="MobiDB-lite"/>
    </source>
</evidence>
<dbReference type="GO" id="GO:0004719">
    <property type="term" value="F:protein-L-isoaspartate (D-aspartate) O-methyltransferase activity"/>
    <property type="evidence" value="ECO:0007669"/>
    <property type="project" value="UniProtKB-EC"/>
</dbReference>
<evidence type="ECO:0000256" key="2">
    <source>
        <dbReference type="ARBA" id="ARBA00005369"/>
    </source>
</evidence>
<dbReference type="InterPro" id="IPR029063">
    <property type="entry name" value="SAM-dependent_MTases_sf"/>
</dbReference>
<evidence type="ECO:0000256" key="8">
    <source>
        <dbReference type="ARBA" id="ARBA00022691"/>
    </source>
</evidence>
<dbReference type="CDD" id="cd02440">
    <property type="entry name" value="AdoMet_MTases"/>
    <property type="match status" value="1"/>
</dbReference>
<evidence type="ECO:0000256" key="9">
    <source>
        <dbReference type="ARBA" id="ARBA00030757"/>
    </source>
</evidence>
<dbReference type="SUPFAM" id="SSF53335">
    <property type="entry name" value="S-adenosyl-L-methionine-dependent methyltransferases"/>
    <property type="match status" value="1"/>
</dbReference>
<keyword evidence="5" id="KW-0963">Cytoplasm</keyword>
<dbReference type="Gene3D" id="3.40.50.150">
    <property type="entry name" value="Vaccinia Virus protein VP39"/>
    <property type="match status" value="1"/>
</dbReference>
<reference evidence="13" key="1">
    <citation type="submission" date="2022-06" db="EMBL/GenBank/DDBJ databases">
        <title>Amycolatopsis iheyaensis sp. nov., a new species of the genus Amycolatopsis isolated from soil in Iheya island, Japan.</title>
        <authorList>
            <person name="Ngamcharungchit C."/>
            <person name="Kanto H."/>
            <person name="Take A."/>
            <person name="Intra B."/>
            <person name="Matsumoto A."/>
            <person name="Panbangred W."/>
            <person name="Inahashi Y."/>
        </authorList>
    </citation>
    <scope>NUCLEOTIDE SEQUENCE</scope>
    <source>
        <strain evidence="13">OK19-0408</strain>
    </source>
</reference>
<dbReference type="Proteomes" id="UP001144096">
    <property type="component" value="Unassembled WGS sequence"/>
</dbReference>
<feature type="region of interest" description="Disordered" evidence="12">
    <location>
        <begin position="397"/>
        <end position="420"/>
    </location>
</feature>
<keyword evidence="6 13" id="KW-0489">Methyltransferase</keyword>
<name>A0A9X2NGN3_9PSEU</name>
<evidence type="ECO:0000256" key="5">
    <source>
        <dbReference type="ARBA" id="ARBA00022490"/>
    </source>
</evidence>
<evidence type="ECO:0000256" key="6">
    <source>
        <dbReference type="ARBA" id="ARBA00022603"/>
    </source>
</evidence>
<dbReference type="Pfam" id="PF01135">
    <property type="entry name" value="PCMT"/>
    <property type="match status" value="1"/>
</dbReference>
<keyword evidence="7" id="KW-0808">Transferase</keyword>